<proteinExistence type="predicted"/>
<dbReference type="Pfam" id="PF12672">
    <property type="entry name" value="DUF3793"/>
    <property type="match status" value="1"/>
</dbReference>
<protein>
    <recommendedName>
        <fullName evidence="3">DUF3793 family protein</fullName>
    </recommendedName>
</protein>
<name>A0A3G1KYU6_FORW1</name>
<dbReference type="EMBL" id="CP017634">
    <property type="protein sequence ID" value="ATW27547.1"/>
    <property type="molecule type" value="Genomic_DNA"/>
</dbReference>
<keyword evidence="2" id="KW-1185">Reference proteome</keyword>
<evidence type="ECO:0000313" key="2">
    <source>
        <dbReference type="Proteomes" id="UP000323521"/>
    </source>
</evidence>
<evidence type="ECO:0008006" key="3">
    <source>
        <dbReference type="Google" id="ProtNLM"/>
    </source>
</evidence>
<dbReference type="KEGG" id="fwa:DCMF_24815"/>
<organism evidence="1 2">
    <name type="scientific">Formimonas warabiya</name>
    <dbReference type="NCBI Taxonomy" id="1761012"/>
    <lineage>
        <taxon>Bacteria</taxon>
        <taxon>Bacillati</taxon>
        <taxon>Bacillota</taxon>
        <taxon>Clostridia</taxon>
        <taxon>Eubacteriales</taxon>
        <taxon>Peptococcaceae</taxon>
        <taxon>Candidatus Formimonas</taxon>
    </lineage>
</organism>
<dbReference type="InterPro" id="IPR024523">
    <property type="entry name" value="DUF3793"/>
</dbReference>
<evidence type="ECO:0000313" key="1">
    <source>
        <dbReference type="EMBL" id="ATW27547.1"/>
    </source>
</evidence>
<reference evidence="1 2" key="1">
    <citation type="submission" date="2016-10" db="EMBL/GenBank/DDBJ databases">
        <title>Complete Genome Sequence of Peptococcaceae strain DCMF.</title>
        <authorList>
            <person name="Edwards R.J."/>
            <person name="Holland S.I."/>
            <person name="Deshpande N.P."/>
            <person name="Wong Y.K."/>
            <person name="Ertan H."/>
            <person name="Manefield M."/>
            <person name="Russell T.L."/>
            <person name="Lee M.J."/>
        </authorList>
    </citation>
    <scope>NUCLEOTIDE SEQUENCE [LARGE SCALE GENOMIC DNA]</scope>
    <source>
        <strain evidence="1 2">DCMF</strain>
    </source>
</reference>
<dbReference type="Proteomes" id="UP000323521">
    <property type="component" value="Chromosome"/>
</dbReference>
<sequence>MNHLEKLIDLWSRMDDQSYLTALIAYRIAPTLALKKPASLLSFSRNRRDHYSLWEKHKDGVEGRLHLKFTEIRRTGESVLVLFYDADALKKTIFTRQNRDFLRLYGYGNEMDLNRHLEFLQKRFRSGFPHEIGIFLGIPLEDVRGFIENRGKRFLLNKYWKVYHNQERARDIFHAYDRARREMMASLSEPDLKLSV</sequence>
<accession>A0A3G1KYU6</accession>
<dbReference type="AlphaFoldDB" id="A0A3G1KYU6"/>
<gene>
    <name evidence="1" type="ORF">DCMF_24815</name>
</gene>